<dbReference type="CDD" id="cd01029">
    <property type="entry name" value="TOPRIM_primases"/>
    <property type="match status" value="1"/>
</dbReference>
<gene>
    <name evidence="11" type="ORF">Q5H94_13965</name>
</gene>
<reference evidence="11" key="1">
    <citation type="submission" date="2023-07" db="EMBL/GenBank/DDBJ databases">
        <authorList>
            <person name="Kim M.K."/>
        </authorList>
    </citation>
    <scope>NUCLEOTIDE SEQUENCE</scope>
    <source>
        <strain evidence="11">CA1-15</strain>
    </source>
</reference>
<dbReference type="Pfam" id="PF23639">
    <property type="entry name" value="DUF7146"/>
    <property type="match status" value="1"/>
</dbReference>
<sequence>MAGARRASGGGRRGGLDPAEFRRLVDDAKARHNLSDIAGRYTKLTNRGRAEKAGLCPFHDEKSPSFEVNDAKGTYYCHGCGTSGDAMSFLMRKAGLTFADAYRALAGDDFPVVSEEERARRKAEDAAMLAYRLEVAREVWAKSVPAAGTPAEVYARSRGITRPLPDTARFVMAPRWRNPETGEVGRDHPALACALLDADGAVVGVQCVFLAAGGRRKYERTYDDGTKAKAKLSFGVIVGSAFRASGTAFYGDAIDNDPAREIVVCEGPEDGLTLAQEMPTRSIWVACGTALMPRLVLPPAIRSIVLAGDNNSAGRTAVEEARSAFVEQGLAVSTMYPETGFKDWNDQLRGIRA</sequence>
<dbReference type="InterPro" id="IPR006171">
    <property type="entry name" value="TOPRIM_dom"/>
</dbReference>
<keyword evidence="1" id="KW-0240">DNA-directed RNA polymerase</keyword>
<keyword evidence="3" id="KW-0808">Transferase</keyword>
<dbReference type="Pfam" id="PF13362">
    <property type="entry name" value="Toprim_3"/>
    <property type="match status" value="1"/>
</dbReference>
<evidence type="ECO:0000256" key="1">
    <source>
        <dbReference type="ARBA" id="ARBA00022478"/>
    </source>
</evidence>
<evidence type="ECO:0000256" key="9">
    <source>
        <dbReference type="ARBA" id="ARBA00023163"/>
    </source>
</evidence>
<feature type="domain" description="Zinc finger CHC2-type" evidence="10">
    <location>
        <begin position="52"/>
        <end position="106"/>
    </location>
</feature>
<comment type="caution">
    <text evidence="11">The sequence shown here is derived from an EMBL/GenBank/DDBJ whole genome shotgun (WGS) entry which is preliminary data.</text>
</comment>
<evidence type="ECO:0000256" key="8">
    <source>
        <dbReference type="ARBA" id="ARBA00022833"/>
    </source>
</evidence>
<evidence type="ECO:0000313" key="12">
    <source>
        <dbReference type="Proteomes" id="UP001176468"/>
    </source>
</evidence>
<evidence type="ECO:0000313" key="11">
    <source>
        <dbReference type="EMBL" id="MDO7843437.1"/>
    </source>
</evidence>
<evidence type="ECO:0000259" key="10">
    <source>
        <dbReference type="SMART" id="SM00400"/>
    </source>
</evidence>
<dbReference type="Gene3D" id="3.40.1360.10">
    <property type="match status" value="1"/>
</dbReference>
<dbReference type="EMBL" id="JAUQSZ010000009">
    <property type="protein sequence ID" value="MDO7843437.1"/>
    <property type="molecule type" value="Genomic_DNA"/>
</dbReference>
<dbReference type="InterPro" id="IPR055570">
    <property type="entry name" value="DUF7146"/>
</dbReference>
<dbReference type="InterPro" id="IPR002694">
    <property type="entry name" value="Znf_CHC2"/>
</dbReference>
<evidence type="ECO:0000256" key="2">
    <source>
        <dbReference type="ARBA" id="ARBA00022515"/>
    </source>
</evidence>
<evidence type="ECO:0000256" key="4">
    <source>
        <dbReference type="ARBA" id="ARBA00022695"/>
    </source>
</evidence>
<dbReference type="SUPFAM" id="SSF57783">
    <property type="entry name" value="Zinc beta-ribbon"/>
    <property type="match status" value="1"/>
</dbReference>
<dbReference type="PANTHER" id="PTHR30313:SF2">
    <property type="entry name" value="DNA PRIMASE"/>
    <property type="match status" value="1"/>
</dbReference>
<evidence type="ECO:0000256" key="7">
    <source>
        <dbReference type="ARBA" id="ARBA00022771"/>
    </source>
</evidence>
<proteinExistence type="predicted"/>
<keyword evidence="9" id="KW-0804">Transcription</keyword>
<dbReference type="Pfam" id="PF01807">
    <property type="entry name" value="Zn_ribbon_DnaG"/>
    <property type="match status" value="1"/>
</dbReference>
<keyword evidence="6" id="KW-0479">Metal-binding</keyword>
<keyword evidence="8" id="KW-0862">Zinc</keyword>
<evidence type="ECO:0000256" key="6">
    <source>
        <dbReference type="ARBA" id="ARBA00022723"/>
    </source>
</evidence>
<keyword evidence="2" id="KW-0639">Primosome</keyword>
<dbReference type="Gene3D" id="3.90.580.10">
    <property type="entry name" value="Zinc finger, CHC2-type domain"/>
    <property type="match status" value="1"/>
</dbReference>
<dbReference type="InterPro" id="IPR050219">
    <property type="entry name" value="DnaG_primase"/>
</dbReference>
<evidence type="ECO:0000256" key="3">
    <source>
        <dbReference type="ARBA" id="ARBA00022679"/>
    </source>
</evidence>
<accession>A0ABT9A1W4</accession>
<evidence type="ECO:0000256" key="5">
    <source>
        <dbReference type="ARBA" id="ARBA00022705"/>
    </source>
</evidence>
<keyword evidence="4" id="KW-0548">Nucleotidyltransferase</keyword>
<dbReference type="RefSeq" id="WP_304561889.1">
    <property type="nucleotide sequence ID" value="NZ_JAUQSZ010000009.1"/>
</dbReference>
<dbReference type="SMART" id="SM00400">
    <property type="entry name" value="ZnF_CHCC"/>
    <property type="match status" value="1"/>
</dbReference>
<dbReference type="PANTHER" id="PTHR30313">
    <property type="entry name" value="DNA PRIMASE"/>
    <property type="match status" value="1"/>
</dbReference>
<name>A0ABT9A1W4_9SPHN</name>
<keyword evidence="7" id="KW-0863">Zinc-finger</keyword>
<dbReference type="InterPro" id="IPR036977">
    <property type="entry name" value="DNA_primase_Znf_CHC2"/>
</dbReference>
<dbReference type="Proteomes" id="UP001176468">
    <property type="component" value="Unassembled WGS sequence"/>
</dbReference>
<keyword evidence="5" id="KW-0235">DNA replication</keyword>
<dbReference type="InterPro" id="IPR034154">
    <property type="entry name" value="TOPRIM_DnaG/twinkle"/>
</dbReference>
<organism evidence="11 12">
    <name type="scientific">Sphingomonas immobilis</name>
    <dbReference type="NCBI Taxonomy" id="3063997"/>
    <lineage>
        <taxon>Bacteria</taxon>
        <taxon>Pseudomonadati</taxon>
        <taxon>Pseudomonadota</taxon>
        <taxon>Alphaproteobacteria</taxon>
        <taxon>Sphingomonadales</taxon>
        <taxon>Sphingomonadaceae</taxon>
        <taxon>Sphingomonas</taxon>
    </lineage>
</organism>
<keyword evidence="12" id="KW-1185">Reference proteome</keyword>
<protein>
    <submittedName>
        <fullName evidence="11">CHC2 zinc finger domain-containing protein</fullName>
    </submittedName>
</protein>